<feature type="domain" description="Ig-like" evidence="3">
    <location>
        <begin position="617"/>
        <end position="701"/>
    </location>
</feature>
<feature type="domain" description="Ig-like" evidence="3">
    <location>
        <begin position="190"/>
        <end position="240"/>
    </location>
</feature>
<organism evidence="4 5">
    <name type="scientific">Polypterus senegalus</name>
    <name type="common">Senegal bichir</name>
    <dbReference type="NCBI Taxonomy" id="55291"/>
    <lineage>
        <taxon>Eukaryota</taxon>
        <taxon>Metazoa</taxon>
        <taxon>Chordata</taxon>
        <taxon>Craniata</taxon>
        <taxon>Vertebrata</taxon>
        <taxon>Euteleostomi</taxon>
        <taxon>Actinopterygii</taxon>
        <taxon>Polypteriformes</taxon>
        <taxon>Polypteridae</taxon>
        <taxon>Polypterus</taxon>
    </lineage>
</organism>
<feature type="domain" description="Ig-like" evidence="3">
    <location>
        <begin position="428"/>
        <end position="512"/>
    </location>
</feature>
<dbReference type="InterPro" id="IPR003598">
    <property type="entry name" value="Ig_sub2"/>
</dbReference>
<evidence type="ECO:0000313" key="4">
    <source>
        <dbReference type="EMBL" id="KAG2462656.1"/>
    </source>
</evidence>
<feature type="domain" description="Ig-like" evidence="3">
    <location>
        <begin position="1360"/>
        <end position="1547"/>
    </location>
</feature>
<dbReference type="SUPFAM" id="SSF48726">
    <property type="entry name" value="Immunoglobulin"/>
    <property type="match status" value="20"/>
</dbReference>
<feature type="non-terminal residue" evidence="4">
    <location>
        <position position="1949"/>
    </location>
</feature>
<protein>
    <submittedName>
        <fullName evidence="4">HMCN2 protein</fullName>
    </submittedName>
</protein>
<dbReference type="GO" id="GO:0004888">
    <property type="term" value="F:transmembrane signaling receptor activity"/>
    <property type="evidence" value="ECO:0007669"/>
    <property type="project" value="TreeGrafter"/>
</dbReference>
<dbReference type="EMBL" id="JAATIS010004040">
    <property type="protein sequence ID" value="KAG2462656.1"/>
    <property type="molecule type" value="Genomic_DNA"/>
</dbReference>
<dbReference type="InterPro" id="IPR007110">
    <property type="entry name" value="Ig-like_dom"/>
</dbReference>
<comment type="caution">
    <text evidence="4">The sequence shown here is derived from an EMBL/GenBank/DDBJ whole genome shotgun (WGS) entry which is preliminary data.</text>
</comment>
<evidence type="ECO:0000313" key="5">
    <source>
        <dbReference type="Proteomes" id="UP000886611"/>
    </source>
</evidence>
<evidence type="ECO:0000256" key="2">
    <source>
        <dbReference type="ARBA" id="ARBA00023157"/>
    </source>
</evidence>
<dbReference type="SMART" id="SM00409">
    <property type="entry name" value="IG"/>
    <property type="match status" value="21"/>
</dbReference>
<dbReference type="InterPro" id="IPR050488">
    <property type="entry name" value="Ig_Fc_receptor"/>
</dbReference>
<keyword evidence="1" id="KW-0732">Signal</keyword>
<dbReference type="Pfam" id="PF13895">
    <property type="entry name" value="Ig_2"/>
    <property type="match status" value="7"/>
</dbReference>
<dbReference type="PANTHER" id="PTHR11481">
    <property type="entry name" value="IMMUNOGLOBULIN FC RECEPTOR"/>
    <property type="match status" value="1"/>
</dbReference>
<dbReference type="InterPro" id="IPR003599">
    <property type="entry name" value="Ig_sub"/>
</dbReference>
<feature type="domain" description="Ig-like" evidence="3">
    <location>
        <begin position="1"/>
        <end position="90"/>
    </location>
</feature>
<feature type="domain" description="Ig-like" evidence="3">
    <location>
        <begin position="790"/>
        <end position="873"/>
    </location>
</feature>
<dbReference type="InterPro" id="IPR036179">
    <property type="entry name" value="Ig-like_dom_sf"/>
</dbReference>
<dbReference type="GO" id="GO:0007166">
    <property type="term" value="P:cell surface receptor signaling pathway"/>
    <property type="evidence" value="ECO:0007669"/>
    <property type="project" value="TreeGrafter"/>
</dbReference>
<dbReference type="SMART" id="SM00408">
    <property type="entry name" value="IGc2"/>
    <property type="match status" value="18"/>
</dbReference>
<feature type="domain" description="Ig-like" evidence="3">
    <location>
        <begin position="255"/>
        <end position="343"/>
    </location>
</feature>
<evidence type="ECO:0000256" key="1">
    <source>
        <dbReference type="ARBA" id="ARBA00022729"/>
    </source>
</evidence>
<dbReference type="Proteomes" id="UP000886611">
    <property type="component" value="Unassembled WGS sequence"/>
</dbReference>
<feature type="domain" description="Ig-like" evidence="3">
    <location>
        <begin position="1170"/>
        <end position="1255"/>
    </location>
</feature>
<dbReference type="InterPro" id="IPR013783">
    <property type="entry name" value="Ig-like_fold"/>
</dbReference>
<keyword evidence="2" id="KW-1015">Disulfide bond</keyword>
<dbReference type="Gene3D" id="2.60.40.10">
    <property type="entry name" value="Immunoglobulins"/>
    <property type="match status" value="21"/>
</dbReference>
<dbReference type="Pfam" id="PF13927">
    <property type="entry name" value="Ig_3"/>
    <property type="match status" value="7"/>
</dbReference>
<reference evidence="4 5" key="1">
    <citation type="journal article" date="2021" name="Cell">
        <title>Tracing the genetic footprints of vertebrate landing in non-teleost ray-finned fishes.</title>
        <authorList>
            <person name="Bi X."/>
            <person name="Wang K."/>
            <person name="Yang L."/>
            <person name="Pan H."/>
            <person name="Jiang H."/>
            <person name="Wei Q."/>
            <person name="Fang M."/>
            <person name="Yu H."/>
            <person name="Zhu C."/>
            <person name="Cai Y."/>
            <person name="He Y."/>
            <person name="Gan X."/>
            <person name="Zeng H."/>
            <person name="Yu D."/>
            <person name="Zhu Y."/>
            <person name="Jiang H."/>
            <person name="Qiu Q."/>
            <person name="Yang H."/>
            <person name="Zhang Y.E."/>
            <person name="Wang W."/>
            <person name="Zhu M."/>
            <person name="He S."/>
            <person name="Zhang G."/>
        </authorList>
    </citation>
    <scope>NUCLEOTIDE SEQUENCE [LARGE SCALE GENOMIC DNA]</scope>
    <source>
        <strain evidence="4">Bchr_013</strain>
    </source>
</reference>
<feature type="domain" description="Ig-like" evidence="3">
    <location>
        <begin position="884"/>
        <end position="958"/>
    </location>
</feature>
<feature type="non-terminal residue" evidence="4">
    <location>
        <position position="1"/>
    </location>
</feature>
<feature type="domain" description="Ig-like" evidence="3">
    <location>
        <begin position="1652"/>
        <end position="1736"/>
    </location>
</feature>
<feature type="domain" description="Ig-like" evidence="3">
    <location>
        <begin position="979"/>
        <end position="1063"/>
    </location>
</feature>
<proteinExistence type="predicted"/>
<gene>
    <name evidence="4" type="primary">Hmcn2_0</name>
    <name evidence="4" type="ORF">GTO96_0000042</name>
</gene>
<dbReference type="GO" id="GO:0006955">
    <property type="term" value="P:immune response"/>
    <property type="evidence" value="ECO:0007669"/>
    <property type="project" value="TreeGrafter"/>
</dbReference>
<feature type="domain" description="Ig-like" evidence="3">
    <location>
        <begin position="93"/>
        <end position="176"/>
    </location>
</feature>
<feature type="domain" description="Ig-like" evidence="3">
    <location>
        <begin position="1825"/>
        <end position="1896"/>
    </location>
</feature>
<dbReference type="GO" id="GO:0009897">
    <property type="term" value="C:external side of plasma membrane"/>
    <property type="evidence" value="ECO:0007669"/>
    <property type="project" value="TreeGrafter"/>
</dbReference>
<evidence type="ECO:0000259" key="3">
    <source>
        <dbReference type="PROSITE" id="PS50835"/>
    </source>
</evidence>
<feature type="domain" description="Ig-like" evidence="3">
    <location>
        <begin position="519"/>
        <end position="602"/>
    </location>
</feature>
<dbReference type="CDD" id="cd00096">
    <property type="entry name" value="Ig"/>
    <property type="match status" value="5"/>
</dbReference>
<sequence>MLSLDMDGSQLFTAETITLSCIITGHYSDWRYKWYKDGQVIPDWTSTSINSRFTICSVGKSDTGSYSCQGKRAGRPFHSKMSGTLKVTVSERPAAEITSVRGWSDVFKNERLVLQCTGDKKYNDWSYRWYKNGEELQEGHGNGTAKGNTWSIDLINESHGGTYVCRGERSRRPTYTQRSKPFNVTVRGKSYQWYKDGDRLQAPYPIGHRVESHIYSISSVARSDQGEYKCQAYSGRPSVQLYASDPLMLKLTEHPEVSLEWTPMWTVLFAGEDVTFSCRVEGDSQMKTFRWFVAAANNSKQTLSCENTPSCPVTFSDKNQSGLYWCETELGERRSKAVDFTVTADMVALQTPPLPLTEGDNVTFGCRTQNPTKYTAKVFHEDQEMLPSGGYFPVEKEHEGRYKCAVFSDQTLLNSSEELHIPVRDFFSSVTLSVFPGLFVSEGQTVNLTCEALKNSFLDLPVNYSFLHEGVLISAGTDAVYSLSNVKMNSFGTYSCIASSEHGIAKESAVLKIRLAHQPKLFLTMRPSWQTVYYGETVTLSCQMNIDIPGLQYQWYKDGERLQAPYAVGHTVESHIYTISAIVWSDQGEYKCQAHTGKPSVQSYTSRPLVLNITEHPEVSFLQWPTWTVLFAGEKLTLNCRVNGDPQIKKFRWFMATANHLRRNLSCENIPGCSITFSDKNQSGLYWCETESGEKRSKAVSFTVTDNMVALQTPPLPLTEGDDVTLECRTRYPTSHMTKVYHEDQEMQPSVWYTRVKKEHEGRYKCVVFSRQTLVASSEEVNITVRDFFSSVMLTVISGLSVKKGEMVKLTCEVKNNSLQKLPVHYSFLKDGEVLYEGENIAYTIMKMNKSHAGNYMCVASIGHDIQKESAVKRIHIATGVPKPRLSVSPSWTRFYVGEALNLTCRIEDISSGWSYSWYKDNQEASLDLNINTRDDRAVYALRRVTGSHSGEYRCRATRGDPPFHSHFSDPLVLLISDPPVASLTIVPQQTTFHTGDGVSLYCMVEGSPDKWLYYWYKGSTMSQISQLQTRSQEGKNYTVASAALSDSGEYWCRASREDQSFYLGFSQPVQLRVNERPAAVLSLVMGWTQMFLTEAVTFECNITGMYSNWHFRWYKDGKAIDIIANSRLTIGSAAESDTGSYSCQGERAQNPNYTKISEARNITVSASLPRLSLTSPETDAYEGENFSLTCEVKGGTQGWKYDFFKGSPHDAIKHDSELMVYTIQEVTVSDSNTYWCQARRGPPYLKLNFSNSLTLKVQERPTAEITSVRGWSDVFKNEKLVLQCTGDKKYDDWSYWWYKNGEELQEGHGSGMANGNTWSIDLINESHRGTYVCKGERSRRPMYTQRSKPFNVTVREKPPNTALILKPQQTLIFEGDVMTLSCEVKDSPAAGWRFWWFTNSNKSSIPTICKDGSRESKCTIQSVTLSYTAEYWCRAGRGEPPFYLNSSRPVVLQVHVAFDKPVLSPLTQWSVWIGQPISLHCKTQLKNTAQRGHLRYRFYRNGTVWTQPGSQETLTISSAEISDTGLYSCEVEAMGTNVKKQSDTVNVRVTDRPKLFLTMRPSWQTVYYGETVTLSCQMNIDIPGLQYQWYKDGKRSLAPYAVGHIVESHIYTISAIVWSDQGEYKCQAHTGKPSIQSYTSRPLVLNITEHPEVSFLQWPTWTVLFAGEKLTLNCRVNGDPQIKKFRWFMATANHLRQNLSCENIPGCSITFSDKNQSGLYWCETESGEKRSKAVSFTVTADMVALQTPPLPLTEGDDVTLECRTRYPTSHMTKVYHEDQEMQPSVWYTRVKKEHEGRYKCVVFSRQTLVASSEEVNITVRDFFSSVMLTSVPGLSVKEEEMVKLTCEVKNNSLQKLPVHYSFLKDGVVLSEGENITYTIMKMNESHAGNYTCVASIEHDILKESVVQKICIATAFMTSAFHKVRNNSRMSRRKKSLRRTLSEHHYEEI</sequence>
<accession>A0A8X8BP51</accession>
<dbReference type="PANTHER" id="PTHR11481:SF112">
    <property type="entry name" value="FC RECEPTOR-LIKE PROTEIN 4-RELATED"/>
    <property type="match status" value="1"/>
</dbReference>
<dbReference type="PROSITE" id="PS50835">
    <property type="entry name" value="IG_LIKE"/>
    <property type="match status" value="17"/>
</dbReference>
<name>A0A8X8BP51_POLSE</name>
<keyword evidence="5" id="KW-1185">Reference proteome</keyword>
<feature type="domain" description="Ig-like" evidence="3">
    <location>
        <begin position="1262"/>
        <end position="1354"/>
    </location>
</feature>
<feature type="domain" description="Ig-like" evidence="3">
    <location>
        <begin position="1554"/>
        <end position="1637"/>
    </location>
</feature>
<feature type="domain" description="Ig-like" evidence="3">
    <location>
        <begin position="1078"/>
        <end position="1164"/>
    </location>
</feature>